<sequence length="192" mass="21692">MEPIPPDSVLHTARGNGGFVASRAEGWAVIFVATSKTPNFDGLSGHRRPLARFRGVIILLGAVVRWGSIKSGRKRTVYRRIRGVVHACFERVAAFWTWGCILNVSPRFERVAAFWTWGCILDMGLYFGHGAVFWTWGRILDMEPYFGHGAVFWTWSRILDASRLLATDAPYQVYITIYLRPSAAMHDGNTEE</sequence>
<comment type="caution">
    <text evidence="1">The sequence shown here is derived from an EMBL/GenBank/DDBJ whole genome shotgun (WGS) entry which is preliminary data.</text>
</comment>
<organism evidence="1 2">
    <name type="scientific">Hygrophoropsis aurantiaca</name>
    <dbReference type="NCBI Taxonomy" id="72124"/>
    <lineage>
        <taxon>Eukaryota</taxon>
        <taxon>Fungi</taxon>
        <taxon>Dikarya</taxon>
        <taxon>Basidiomycota</taxon>
        <taxon>Agaricomycotina</taxon>
        <taxon>Agaricomycetes</taxon>
        <taxon>Agaricomycetidae</taxon>
        <taxon>Boletales</taxon>
        <taxon>Coniophorineae</taxon>
        <taxon>Hygrophoropsidaceae</taxon>
        <taxon>Hygrophoropsis</taxon>
    </lineage>
</organism>
<keyword evidence="2" id="KW-1185">Reference proteome</keyword>
<gene>
    <name evidence="1" type="ORF">BJ138DRAFT_455175</name>
</gene>
<reference evidence="1" key="1">
    <citation type="journal article" date="2021" name="New Phytol.">
        <title>Evolutionary innovations through gain and loss of genes in the ectomycorrhizal Boletales.</title>
        <authorList>
            <person name="Wu G."/>
            <person name="Miyauchi S."/>
            <person name="Morin E."/>
            <person name="Kuo A."/>
            <person name="Drula E."/>
            <person name="Varga T."/>
            <person name="Kohler A."/>
            <person name="Feng B."/>
            <person name="Cao Y."/>
            <person name="Lipzen A."/>
            <person name="Daum C."/>
            <person name="Hundley H."/>
            <person name="Pangilinan J."/>
            <person name="Johnson J."/>
            <person name="Barry K."/>
            <person name="LaButti K."/>
            <person name="Ng V."/>
            <person name="Ahrendt S."/>
            <person name="Min B."/>
            <person name="Choi I.G."/>
            <person name="Park H."/>
            <person name="Plett J.M."/>
            <person name="Magnuson J."/>
            <person name="Spatafora J.W."/>
            <person name="Nagy L.G."/>
            <person name="Henrissat B."/>
            <person name="Grigoriev I.V."/>
            <person name="Yang Z.L."/>
            <person name="Xu J."/>
            <person name="Martin F.M."/>
        </authorList>
    </citation>
    <scope>NUCLEOTIDE SEQUENCE</scope>
    <source>
        <strain evidence="1">ATCC 28755</strain>
    </source>
</reference>
<accession>A0ACB8A3X9</accession>
<dbReference type="EMBL" id="MU267879">
    <property type="protein sequence ID" value="KAH7907702.1"/>
    <property type="molecule type" value="Genomic_DNA"/>
</dbReference>
<evidence type="ECO:0000313" key="2">
    <source>
        <dbReference type="Proteomes" id="UP000790377"/>
    </source>
</evidence>
<name>A0ACB8A3X9_9AGAM</name>
<proteinExistence type="predicted"/>
<protein>
    <submittedName>
        <fullName evidence="1">Uncharacterized protein</fullName>
    </submittedName>
</protein>
<dbReference type="Proteomes" id="UP000790377">
    <property type="component" value="Unassembled WGS sequence"/>
</dbReference>
<evidence type="ECO:0000313" key="1">
    <source>
        <dbReference type="EMBL" id="KAH7907702.1"/>
    </source>
</evidence>